<dbReference type="Proteomes" id="UP000054623">
    <property type="component" value="Unassembled WGS sequence"/>
</dbReference>
<evidence type="ECO:0000256" key="2">
    <source>
        <dbReference type="ARBA" id="ARBA00022475"/>
    </source>
</evidence>
<dbReference type="PANTHER" id="PTHR33931">
    <property type="entry name" value="HOLIN-LIKE PROTEIN CIDA-RELATED"/>
    <property type="match status" value="1"/>
</dbReference>
<feature type="transmembrane region" description="Helical" evidence="6">
    <location>
        <begin position="7"/>
        <end position="26"/>
    </location>
</feature>
<feature type="transmembrane region" description="Helical" evidence="6">
    <location>
        <begin position="32"/>
        <end position="51"/>
    </location>
</feature>
<dbReference type="RefSeq" id="WP_005809673.1">
    <property type="nucleotide sequence ID" value="NZ_CABKQQ010000019.1"/>
</dbReference>
<evidence type="ECO:0000313" key="7">
    <source>
        <dbReference type="EMBL" id="KTE89440.1"/>
    </source>
</evidence>
<protein>
    <recommendedName>
        <fullName evidence="9">LrgA family protein</fullName>
    </recommendedName>
</protein>
<keyword evidence="4 6" id="KW-1133">Transmembrane helix</keyword>
<dbReference type="AlphaFoldDB" id="A0A0W1JDC3"/>
<name>A0A0W1JDC3_DESHA</name>
<evidence type="ECO:0000256" key="6">
    <source>
        <dbReference type="SAM" id="Phobius"/>
    </source>
</evidence>
<organism evidence="7 8">
    <name type="scientific">Desulfitobacterium hafniense</name>
    <name type="common">Desulfitobacterium frappieri</name>
    <dbReference type="NCBI Taxonomy" id="49338"/>
    <lineage>
        <taxon>Bacteria</taxon>
        <taxon>Bacillati</taxon>
        <taxon>Bacillota</taxon>
        <taxon>Clostridia</taxon>
        <taxon>Eubacteriales</taxon>
        <taxon>Desulfitobacteriaceae</taxon>
        <taxon>Desulfitobacterium</taxon>
    </lineage>
</organism>
<sequence length="124" mass="13574">MAQGLRFILQIALLWVIYQLGNWVAAKSHLPIPGNVLGMIILFLLLLAGIVRMEWIEEGADLLLKHLAFFFIPIAVGLMQWIGLFQLSGVQLLVSIVLGTAVCVMVMNSVTALLVRFCSPKGGV</sequence>
<dbReference type="EMBL" id="LOCK01000083">
    <property type="protein sequence ID" value="KTE89440.1"/>
    <property type="molecule type" value="Genomic_DNA"/>
</dbReference>
<comment type="caution">
    <text evidence="7">The sequence shown here is derived from an EMBL/GenBank/DDBJ whole genome shotgun (WGS) entry which is preliminary data.</text>
</comment>
<feature type="transmembrane region" description="Helical" evidence="6">
    <location>
        <begin position="90"/>
        <end position="115"/>
    </location>
</feature>
<dbReference type="OrthoDB" id="3176438at2"/>
<evidence type="ECO:0000256" key="4">
    <source>
        <dbReference type="ARBA" id="ARBA00022989"/>
    </source>
</evidence>
<evidence type="ECO:0000256" key="1">
    <source>
        <dbReference type="ARBA" id="ARBA00004651"/>
    </source>
</evidence>
<gene>
    <name evidence="7" type="ORF">AT727_13670</name>
</gene>
<evidence type="ECO:0000256" key="3">
    <source>
        <dbReference type="ARBA" id="ARBA00022692"/>
    </source>
</evidence>
<accession>A0A0W1JDC3</accession>
<dbReference type="Pfam" id="PF03788">
    <property type="entry name" value="LrgA"/>
    <property type="match status" value="1"/>
</dbReference>
<keyword evidence="2" id="KW-1003">Cell membrane</keyword>
<proteinExistence type="predicted"/>
<keyword evidence="3 6" id="KW-0812">Transmembrane</keyword>
<dbReference type="InterPro" id="IPR005538">
    <property type="entry name" value="LrgA/CidA"/>
</dbReference>
<dbReference type="PANTHER" id="PTHR33931:SF2">
    <property type="entry name" value="HOLIN-LIKE PROTEIN CIDA"/>
    <property type="match status" value="1"/>
</dbReference>
<comment type="subcellular location">
    <subcellularLocation>
        <location evidence="1">Cell membrane</location>
        <topology evidence="1">Multi-pass membrane protein</topology>
    </subcellularLocation>
</comment>
<evidence type="ECO:0008006" key="9">
    <source>
        <dbReference type="Google" id="ProtNLM"/>
    </source>
</evidence>
<keyword evidence="5 6" id="KW-0472">Membrane</keyword>
<evidence type="ECO:0000256" key="5">
    <source>
        <dbReference type="ARBA" id="ARBA00023136"/>
    </source>
</evidence>
<dbReference type="GO" id="GO:0005886">
    <property type="term" value="C:plasma membrane"/>
    <property type="evidence" value="ECO:0007669"/>
    <property type="project" value="UniProtKB-SubCell"/>
</dbReference>
<feature type="transmembrane region" description="Helical" evidence="6">
    <location>
        <begin position="63"/>
        <end position="84"/>
    </location>
</feature>
<evidence type="ECO:0000313" key="8">
    <source>
        <dbReference type="Proteomes" id="UP000054623"/>
    </source>
</evidence>
<reference evidence="7 8" key="1">
    <citation type="submission" date="2015-12" db="EMBL/GenBank/DDBJ databases">
        <title>Draft Genome Sequence of Desulfitobacterium hafniense Strain DH, a Sulfate-reducing Bacterium Isolated from Paddy Soils.</title>
        <authorList>
            <person name="Bao P."/>
            <person name="Zhang X."/>
            <person name="Li G."/>
        </authorList>
    </citation>
    <scope>NUCLEOTIDE SEQUENCE [LARGE SCALE GENOMIC DNA]</scope>
    <source>
        <strain evidence="7 8">DH</strain>
    </source>
</reference>